<dbReference type="PANTHER" id="PTHR38340">
    <property type="entry name" value="S-LAYER PROTEIN"/>
    <property type="match status" value="1"/>
</dbReference>
<dbReference type="Proteomes" id="UP000030004">
    <property type="component" value="Unassembled WGS sequence"/>
</dbReference>
<comment type="subcellular location">
    <subcellularLocation>
        <location evidence="1">Secreted</location>
    </subcellularLocation>
</comment>
<dbReference type="OrthoDB" id="7762442at2"/>
<evidence type="ECO:0008006" key="5">
    <source>
        <dbReference type="Google" id="ProtNLM"/>
    </source>
</evidence>
<evidence type="ECO:0000313" key="3">
    <source>
        <dbReference type="EMBL" id="KGM48795.1"/>
    </source>
</evidence>
<sequence length="769" mass="80962">MAIETPTVLDNASVIGPYESTYLTAQVLSDGNYLVAYLDQAESGLVSKVIDPNGAVLRTDVLSTGQVKATFDDEIEIGPDGRLALSYRVDTTVFVQHFSETGIPEPIPLEFSVTGERVDVGYAADGSIYLLELIDLGAGAGADRLSVQMRHFDGETGALLATADLGALPLNAEMLTGGHVFGAFNADVLRLTSGDLVVSLAYETDDSGGSVTDGTAQAYFATVSADLATVGAFTEYPLHPSSHTLTSGQMETAATADGGWAVGYIVQSVFRPDVVVHRYDASGEVVFDTTTSASGVLRGIDLFAVPDGSVGVAYSDASESRARGLNKLILLDEAGDEIQFQHESGDVLDWAFLTQRSRPSWYNNLVTVAENDGKIATFWLSPEDNNVYYQSSLFGPIFGTEDADNLTGTDAADMIYGLGENDTLDGGAGNDSIEAGDGDDIVFGGVDRDLLFGENGDDSIEGGGHGDTIYGGIGDDTMDGGPGGDIMYGAHGSDVFIVDNAFDRVIESRSGTGVDLVMSSVDFRMGGSHIENLYLTGTAIIGAGNGLANEIRGNREDNILDGGKNNDTMMGGAGNDTYHVRAPGDTVIEAAGRGLADTVKAYRSYALTDNVERLYMQTVYTKDGDPTLFNGIGNDADNTIVGTPFDNFIIGRYGRDTLKGQAGADTFVFDRVLGAENVDRIIDFNVNEADEGDRLYVKGAVVGGMAAGVLSADAFVAGTEAVDGSDRFIFDQVGGRLWFDPDGNGAGAQILMATFEQNAVLTASDIEIF</sequence>
<keyword evidence="4" id="KW-1185">Reference proteome</keyword>
<dbReference type="InterPro" id="IPR050557">
    <property type="entry name" value="RTX_toxin/Mannuronan_C5-epim"/>
</dbReference>
<name>A0A0A0EER8_9RHOB</name>
<dbReference type="RefSeq" id="WP_043747558.1">
    <property type="nucleotide sequence ID" value="NZ_AQQX01000003.1"/>
</dbReference>
<evidence type="ECO:0000256" key="1">
    <source>
        <dbReference type="ARBA" id="ARBA00004613"/>
    </source>
</evidence>
<dbReference type="AlphaFoldDB" id="A0A0A0EER8"/>
<dbReference type="eggNOG" id="COG2931">
    <property type="taxonomic scope" value="Bacteria"/>
</dbReference>
<comment type="caution">
    <text evidence="3">The sequence shown here is derived from an EMBL/GenBank/DDBJ whole genome shotgun (WGS) entry which is preliminary data.</text>
</comment>
<dbReference type="SUPFAM" id="SSF51120">
    <property type="entry name" value="beta-Roll"/>
    <property type="match status" value="2"/>
</dbReference>
<dbReference type="InterPro" id="IPR011049">
    <property type="entry name" value="Serralysin-like_metalloprot_C"/>
</dbReference>
<organism evidence="3 4">
    <name type="scientific">Pseudooceanicola atlanticus</name>
    <dbReference type="NCBI Taxonomy" id="1461694"/>
    <lineage>
        <taxon>Bacteria</taxon>
        <taxon>Pseudomonadati</taxon>
        <taxon>Pseudomonadota</taxon>
        <taxon>Alphaproteobacteria</taxon>
        <taxon>Rhodobacterales</taxon>
        <taxon>Paracoccaceae</taxon>
        <taxon>Pseudooceanicola</taxon>
    </lineage>
</organism>
<protein>
    <recommendedName>
        <fullName evidence="5">Peptidase M10 serralysin C-terminal domain-containing protein</fullName>
    </recommendedName>
</protein>
<dbReference type="GO" id="GO:0005576">
    <property type="term" value="C:extracellular region"/>
    <property type="evidence" value="ECO:0007669"/>
    <property type="project" value="UniProtKB-SubCell"/>
</dbReference>
<evidence type="ECO:0000256" key="2">
    <source>
        <dbReference type="ARBA" id="ARBA00022525"/>
    </source>
</evidence>
<dbReference type="STRING" id="1461694.ATO9_08760"/>
<dbReference type="Gene3D" id="2.150.10.10">
    <property type="entry name" value="Serralysin-like metalloprotease, C-terminal"/>
    <property type="match status" value="3"/>
</dbReference>
<gene>
    <name evidence="3" type="ORF">ATO9_08760</name>
</gene>
<keyword evidence="2" id="KW-0964">Secreted</keyword>
<proteinExistence type="predicted"/>
<dbReference type="PRINTS" id="PR00313">
    <property type="entry name" value="CABNDNGRPT"/>
</dbReference>
<dbReference type="Pfam" id="PF00353">
    <property type="entry name" value="HemolysinCabind"/>
    <property type="match status" value="4"/>
</dbReference>
<dbReference type="GO" id="GO:0005509">
    <property type="term" value="F:calcium ion binding"/>
    <property type="evidence" value="ECO:0007669"/>
    <property type="project" value="InterPro"/>
</dbReference>
<evidence type="ECO:0000313" key="4">
    <source>
        <dbReference type="Proteomes" id="UP000030004"/>
    </source>
</evidence>
<reference evidence="3 4" key="1">
    <citation type="journal article" date="2015" name="Antonie Van Leeuwenhoek">
        <title>Pseudooceanicola atlanticus gen. nov. sp. nov., isolated from surface seawater of the Atlantic Ocean and reclassification of Oceanicola batsensis, Oceanicola marinus, Oceanicola nitratireducens, Oceanicola nanhaiensis, Oceanicola antarcticus and Oceanicola flagellatus, as Pseudooceanicola batsensis comb. nov., Pseudooceanicola marinus comb. nov., Pseudooceanicola nitratireducens comb. nov., Pseudooceanicola nanhaiensis comb. nov., Pseudooceanicola antarcticus comb. nov., and Pseudooceanicola flagellatus comb. nov.</title>
        <authorList>
            <person name="Lai Q."/>
            <person name="Li G."/>
            <person name="Liu X."/>
            <person name="Du Y."/>
            <person name="Sun F."/>
            <person name="Shao Z."/>
        </authorList>
    </citation>
    <scope>NUCLEOTIDE SEQUENCE [LARGE SCALE GENOMIC DNA]</scope>
    <source>
        <strain evidence="3 4">22II-s11g</strain>
    </source>
</reference>
<accession>A0A0A0EER8</accession>
<dbReference type="InterPro" id="IPR001343">
    <property type="entry name" value="Hemolysn_Ca-bd"/>
</dbReference>
<dbReference type="PANTHER" id="PTHR38340:SF1">
    <property type="entry name" value="S-LAYER PROTEIN"/>
    <property type="match status" value="1"/>
</dbReference>
<dbReference type="EMBL" id="AQQX01000003">
    <property type="protein sequence ID" value="KGM48795.1"/>
    <property type="molecule type" value="Genomic_DNA"/>
</dbReference>